<dbReference type="AlphaFoldDB" id="A0A1F4SNC7"/>
<dbReference type="EMBL" id="MEUB01000034">
    <property type="protein sequence ID" value="OGC21946.1"/>
    <property type="molecule type" value="Genomic_DNA"/>
</dbReference>
<accession>A0A1F4SNC7</accession>
<feature type="coiled-coil region" evidence="1">
    <location>
        <begin position="27"/>
        <end position="54"/>
    </location>
</feature>
<organism evidence="2 3">
    <name type="scientific">candidate division WOR-1 bacterium RIFOXYB2_FULL_37_13</name>
    <dbReference type="NCBI Taxonomy" id="1802579"/>
    <lineage>
        <taxon>Bacteria</taxon>
        <taxon>Bacillati</taxon>
        <taxon>Saganbacteria</taxon>
    </lineage>
</organism>
<gene>
    <name evidence="2" type="ORF">A2310_04015</name>
</gene>
<name>A0A1F4SNC7_UNCSA</name>
<sequence length="77" mass="8979">MFSSSNLKSQNAISRWGGKAFCSFVKLRRLLSENNELKHKLKEIERKVEMHDHEIVGIFDAIKQLMFPLDFDEGIKV</sequence>
<evidence type="ECO:0000313" key="3">
    <source>
        <dbReference type="Proteomes" id="UP000178417"/>
    </source>
</evidence>
<comment type="caution">
    <text evidence="2">The sequence shown here is derived from an EMBL/GenBank/DDBJ whole genome shotgun (WGS) entry which is preliminary data.</text>
</comment>
<evidence type="ECO:0000256" key="1">
    <source>
        <dbReference type="SAM" id="Coils"/>
    </source>
</evidence>
<proteinExistence type="predicted"/>
<reference evidence="2 3" key="1">
    <citation type="journal article" date="2016" name="Nat. Commun.">
        <title>Thousands of microbial genomes shed light on interconnected biogeochemical processes in an aquifer system.</title>
        <authorList>
            <person name="Anantharaman K."/>
            <person name="Brown C.T."/>
            <person name="Hug L.A."/>
            <person name="Sharon I."/>
            <person name="Castelle C.J."/>
            <person name="Probst A.J."/>
            <person name="Thomas B.C."/>
            <person name="Singh A."/>
            <person name="Wilkins M.J."/>
            <person name="Karaoz U."/>
            <person name="Brodie E.L."/>
            <person name="Williams K.H."/>
            <person name="Hubbard S.S."/>
            <person name="Banfield J.F."/>
        </authorList>
    </citation>
    <scope>NUCLEOTIDE SEQUENCE [LARGE SCALE GENOMIC DNA]</scope>
</reference>
<evidence type="ECO:0000313" key="2">
    <source>
        <dbReference type="EMBL" id="OGC21946.1"/>
    </source>
</evidence>
<protein>
    <submittedName>
        <fullName evidence="2">Uncharacterized protein</fullName>
    </submittedName>
</protein>
<dbReference type="Proteomes" id="UP000178417">
    <property type="component" value="Unassembled WGS sequence"/>
</dbReference>
<keyword evidence="1" id="KW-0175">Coiled coil</keyword>